<dbReference type="Gene3D" id="2.30.30.130">
    <property type="entry name" value="Transposase, Mu, C-terminal"/>
    <property type="match status" value="1"/>
</dbReference>
<dbReference type="SUPFAM" id="SSF53098">
    <property type="entry name" value="Ribonuclease H-like"/>
    <property type="match status" value="1"/>
</dbReference>
<keyword evidence="3" id="KW-1185">Reference proteome</keyword>
<dbReference type="Gene3D" id="1.10.10.60">
    <property type="entry name" value="Homeodomain-like"/>
    <property type="match status" value="1"/>
</dbReference>
<dbReference type="RefSeq" id="WP_058509152.1">
    <property type="nucleotide sequence ID" value="NZ_LNYY01000001.1"/>
</dbReference>
<dbReference type="InterPro" id="IPR015378">
    <property type="entry name" value="Transposase-like_Mu_C"/>
</dbReference>
<dbReference type="STRING" id="947033.Lste_0137"/>
<evidence type="ECO:0000313" key="2">
    <source>
        <dbReference type="EMBL" id="KTD71852.1"/>
    </source>
</evidence>
<accession>A0A0W0ZRH9</accession>
<feature type="domain" description="Integrase catalytic" evidence="1">
    <location>
        <begin position="143"/>
        <end position="331"/>
    </location>
</feature>
<dbReference type="PATRIC" id="fig|947033.5.peg.148"/>
<dbReference type="OrthoDB" id="9774685at2"/>
<dbReference type="InterPro" id="IPR009004">
    <property type="entry name" value="Transposase_Mu_C"/>
</dbReference>
<evidence type="ECO:0000259" key="1">
    <source>
        <dbReference type="PROSITE" id="PS50994"/>
    </source>
</evidence>
<dbReference type="Pfam" id="PF00665">
    <property type="entry name" value="rve"/>
    <property type="match status" value="1"/>
</dbReference>
<dbReference type="InterPro" id="IPR009057">
    <property type="entry name" value="Homeodomain-like_sf"/>
</dbReference>
<gene>
    <name evidence="2" type="primary">tnsB</name>
    <name evidence="2" type="ORF">Lste_0137</name>
</gene>
<dbReference type="AlphaFoldDB" id="A0A0W0ZRH9"/>
<reference evidence="2 3" key="1">
    <citation type="submission" date="2015-11" db="EMBL/GenBank/DDBJ databases">
        <title>Genomic analysis of 38 Legionella species identifies large and diverse effector repertoires.</title>
        <authorList>
            <person name="Burstein D."/>
            <person name="Amaro F."/>
            <person name="Zusman T."/>
            <person name="Lifshitz Z."/>
            <person name="Cohen O."/>
            <person name="Gilbert J.A."/>
            <person name="Pupko T."/>
            <person name="Shuman H.A."/>
            <person name="Segal G."/>
        </authorList>
    </citation>
    <scope>NUCLEOTIDE SEQUENCE [LARGE SCALE GENOMIC DNA]</scope>
    <source>
        <strain evidence="2 3">IMVS3376</strain>
    </source>
</reference>
<dbReference type="EMBL" id="LNYY01000001">
    <property type="protein sequence ID" value="KTD71852.1"/>
    <property type="molecule type" value="Genomic_DNA"/>
</dbReference>
<dbReference type="InterPro" id="IPR001584">
    <property type="entry name" value="Integrase_cat-core"/>
</dbReference>
<dbReference type="Gene3D" id="3.30.420.10">
    <property type="entry name" value="Ribonuclease H-like superfamily/Ribonuclease H"/>
    <property type="match status" value="1"/>
</dbReference>
<dbReference type="GO" id="GO:0003676">
    <property type="term" value="F:nucleic acid binding"/>
    <property type="evidence" value="ECO:0007669"/>
    <property type="project" value="InterPro"/>
</dbReference>
<dbReference type="SUPFAM" id="SSF50610">
    <property type="entry name" value="mu transposase, C-terminal domain"/>
    <property type="match status" value="1"/>
</dbReference>
<comment type="caution">
    <text evidence="2">The sequence shown here is derived from an EMBL/GenBank/DDBJ whole genome shotgun (WGS) entry which is preliminary data.</text>
</comment>
<proteinExistence type="predicted"/>
<dbReference type="InterPro" id="IPR036397">
    <property type="entry name" value="RNaseH_sf"/>
</dbReference>
<dbReference type="SUPFAM" id="SSF46689">
    <property type="entry name" value="Homeodomain-like"/>
    <property type="match status" value="1"/>
</dbReference>
<dbReference type="Pfam" id="PF09299">
    <property type="entry name" value="Mu-transpos_C"/>
    <property type="match status" value="1"/>
</dbReference>
<dbReference type="Proteomes" id="UP000054926">
    <property type="component" value="Unassembled WGS sequence"/>
</dbReference>
<dbReference type="InterPro" id="IPR055247">
    <property type="entry name" value="InsJ-like_HTH"/>
</dbReference>
<dbReference type="PANTHER" id="PTHR35004:SF6">
    <property type="entry name" value="TRANSPOSASE"/>
    <property type="match status" value="1"/>
</dbReference>
<evidence type="ECO:0000313" key="3">
    <source>
        <dbReference type="Proteomes" id="UP000054926"/>
    </source>
</evidence>
<dbReference type="InterPro" id="IPR012337">
    <property type="entry name" value="RNaseH-like_sf"/>
</dbReference>
<name>A0A0W0ZRH9_9GAMM</name>
<dbReference type="PANTHER" id="PTHR35004">
    <property type="entry name" value="TRANSPOSASE RV3428C-RELATED"/>
    <property type="match status" value="1"/>
</dbReference>
<dbReference type="Pfam" id="PF13518">
    <property type="entry name" value="HTH_28"/>
    <property type="match status" value="1"/>
</dbReference>
<dbReference type="PROSITE" id="PS50994">
    <property type="entry name" value="INTEGRASE"/>
    <property type="match status" value="1"/>
</dbReference>
<sequence>MSSKCAFEKFKIIQPYLEDKTTLASIAKETRISIRSLHRWLNQFKKNGLDGLKLKVRDDKGSYRELSEGLVQIIEGLALQKPKRTVAAIHRQIVRHTQDNGLSIPSYAVVSKVINNISPDLISLAHEGIKPYQQKYDLLYIREALRANQIWQADHTLLDIYILDDRGGIKRPWLTIIMDDYSRAIAGYYLSFNAPSSLQTSLAFHQAIWIKNERQWLICGIPEIMYTDHGCDFTSHHIEEVCASMKIQLIFSTIGKPCGRGKIERFFGTINQRVLQDLPGYVQQGTPVKKNECLSLEKLELKLKSFILDAYNNQPHSTTKIAPLIKWQSNHFLPQLPETQEALDLLLLTVAKPRRVHRDGIKFQGFRYFSTTLAGFVGEDVIIRYNPRDLAEIRVFHKNNFLCRAISQDLDTDTISLKEIVQARNDRRKELRENIKDRCSIVDALLKNPAKITSTIEATTTIKRNNKSIQVGIKRYEHE</sequence>
<protein>
    <submittedName>
        <fullName evidence="2">Transposon Tn7 transposition protein TnsB</fullName>
    </submittedName>
</protein>
<organism evidence="2 3">
    <name type="scientific">Legionella steelei</name>
    <dbReference type="NCBI Taxonomy" id="947033"/>
    <lineage>
        <taxon>Bacteria</taxon>
        <taxon>Pseudomonadati</taxon>
        <taxon>Pseudomonadota</taxon>
        <taxon>Gammaproteobacteria</taxon>
        <taxon>Legionellales</taxon>
        <taxon>Legionellaceae</taxon>
        <taxon>Legionella</taxon>
    </lineage>
</organism>
<dbReference type="GO" id="GO:0015074">
    <property type="term" value="P:DNA integration"/>
    <property type="evidence" value="ECO:0007669"/>
    <property type="project" value="InterPro"/>
</dbReference>